<comment type="caution">
    <text evidence="2">The sequence shown here is derived from an EMBL/GenBank/DDBJ whole genome shotgun (WGS) entry which is preliminary data.</text>
</comment>
<feature type="domain" description="Transcription regulator PadR N-terminal" evidence="1">
    <location>
        <begin position="24"/>
        <end position="87"/>
    </location>
</feature>
<evidence type="ECO:0000259" key="1">
    <source>
        <dbReference type="Pfam" id="PF03551"/>
    </source>
</evidence>
<dbReference type="InterPro" id="IPR036388">
    <property type="entry name" value="WH-like_DNA-bd_sf"/>
</dbReference>
<dbReference type="Pfam" id="PF03551">
    <property type="entry name" value="PadR"/>
    <property type="match status" value="1"/>
</dbReference>
<dbReference type="RefSeq" id="WP_340605373.1">
    <property type="nucleotide sequence ID" value="NZ_JBBMXV010000005.1"/>
</dbReference>
<proteinExistence type="predicted"/>
<keyword evidence="3" id="KW-1185">Reference proteome</keyword>
<name>A0ABD5VAZ4_9EURY</name>
<dbReference type="InterPro" id="IPR036390">
    <property type="entry name" value="WH_DNA-bd_sf"/>
</dbReference>
<evidence type="ECO:0000313" key="2">
    <source>
        <dbReference type="EMBL" id="MFC6906742.1"/>
    </source>
</evidence>
<sequence length="119" mass="13803">MQTSQYTESFPFLSFCFNTRRQQILIVLSENPQYGLAIKGELEDYYGNEVNHGRLYPNLDELVERDLIAKSELDKCTNQYELSNDGYDLLLGELNWRLSKVVTGEERTEDITQLLDNAT</sequence>
<dbReference type="Gene3D" id="1.10.10.10">
    <property type="entry name" value="Winged helix-like DNA-binding domain superfamily/Winged helix DNA-binding domain"/>
    <property type="match status" value="1"/>
</dbReference>
<evidence type="ECO:0000313" key="3">
    <source>
        <dbReference type="Proteomes" id="UP001596312"/>
    </source>
</evidence>
<dbReference type="SUPFAM" id="SSF46785">
    <property type="entry name" value="Winged helix' DNA-binding domain"/>
    <property type="match status" value="1"/>
</dbReference>
<accession>A0ABD5VAZ4</accession>
<dbReference type="InterPro" id="IPR005149">
    <property type="entry name" value="Tscrpt_reg_PadR_N"/>
</dbReference>
<organism evidence="2 3">
    <name type="scientific">Halalkalicoccus tibetensis</name>
    <dbReference type="NCBI Taxonomy" id="175632"/>
    <lineage>
        <taxon>Archaea</taxon>
        <taxon>Methanobacteriati</taxon>
        <taxon>Methanobacteriota</taxon>
        <taxon>Stenosarchaea group</taxon>
        <taxon>Halobacteria</taxon>
        <taxon>Halobacteriales</taxon>
        <taxon>Halococcaceae</taxon>
        <taxon>Halalkalicoccus</taxon>
    </lineage>
</organism>
<protein>
    <submittedName>
        <fullName evidence="2">Helix-turn-helix transcriptional regulator</fullName>
    </submittedName>
</protein>
<gene>
    <name evidence="2" type="ORF">ACFQGH_16230</name>
</gene>
<dbReference type="EMBL" id="JBHSXQ010000005">
    <property type="protein sequence ID" value="MFC6906742.1"/>
    <property type="molecule type" value="Genomic_DNA"/>
</dbReference>
<dbReference type="AlphaFoldDB" id="A0ABD5VAZ4"/>
<dbReference type="Proteomes" id="UP001596312">
    <property type="component" value="Unassembled WGS sequence"/>
</dbReference>
<reference evidence="2 3" key="1">
    <citation type="journal article" date="2019" name="Int. J. Syst. Evol. Microbiol.">
        <title>The Global Catalogue of Microorganisms (GCM) 10K type strain sequencing project: providing services to taxonomists for standard genome sequencing and annotation.</title>
        <authorList>
            <consortium name="The Broad Institute Genomics Platform"/>
            <consortium name="The Broad Institute Genome Sequencing Center for Infectious Disease"/>
            <person name="Wu L."/>
            <person name="Ma J."/>
        </authorList>
    </citation>
    <scope>NUCLEOTIDE SEQUENCE [LARGE SCALE GENOMIC DNA]</scope>
    <source>
        <strain evidence="2 3">CGMCC 1.3240</strain>
    </source>
</reference>